<dbReference type="RefSeq" id="WP_172276198.1">
    <property type="nucleotide sequence ID" value="NZ_CASGMU010000009.1"/>
</dbReference>
<dbReference type="EMBL" id="JABKKF010000010">
    <property type="protein sequence ID" value="NPD92731.1"/>
    <property type="molecule type" value="Genomic_DNA"/>
</dbReference>
<name>A0ABX2AND9_9BACT</name>
<gene>
    <name evidence="1" type="ORF">HPS56_10340</name>
</gene>
<comment type="caution">
    <text evidence="1">The sequence shown here is derived from an EMBL/GenBank/DDBJ whole genome shotgun (WGS) entry which is preliminary data.</text>
</comment>
<keyword evidence="2" id="KW-1185">Reference proteome</keyword>
<dbReference type="Proteomes" id="UP000714420">
    <property type="component" value="Unassembled WGS sequence"/>
</dbReference>
<evidence type="ECO:0000313" key="1">
    <source>
        <dbReference type="EMBL" id="NPD92731.1"/>
    </source>
</evidence>
<sequence>MNDKKMFLLGGNDLEMETISRILKENDISFRDRCLSWNEAYLSRYKTELDEFGGRSGYIIYGVELQEDIGCPCNYVRIDHHNDYAHRPSSIEQVMGILNIPMERYHKLVSANDAHYIQGMIDEGATQAEIKHIRYADRKAQGVTENDEMLAVKAIEGKSQYGSLTVVNALSSAFSPICDRLYPYKNLLIYTKDELVFYGEGTAKLKNMFHDYINERKMYYGGGENGYLGMVKGVFTADDIKRIVDEIKILFI</sequence>
<proteinExistence type="predicted"/>
<accession>A0ABX2AND9</accession>
<organism evidence="1 2">
    <name type="scientific">Xylanibacter muris</name>
    <dbReference type="NCBI Taxonomy" id="2736290"/>
    <lineage>
        <taxon>Bacteria</taxon>
        <taxon>Pseudomonadati</taxon>
        <taxon>Bacteroidota</taxon>
        <taxon>Bacteroidia</taxon>
        <taxon>Bacteroidales</taxon>
        <taxon>Prevotellaceae</taxon>
        <taxon>Xylanibacter</taxon>
    </lineage>
</organism>
<reference evidence="1 2" key="1">
    <citation type="submission" date="2020-05" db="EMBL/GenBank/DDBJ databases">
        <title>Distinct polysaccharide utilization as determinants for interspecies competition between intestinal Prevotella spp.</title>
        <authorList>
            <person name="Galvez E.J.C."/>
            <person name="Iljazovic A."/>
            <person name="Strowig T."/>
        </authorList>
    </citation>
    <scope>NUCLEOTIDE SEQUENCE [LARGE SCALE GENOMIC DNA]</scope>
    <source>
        <strain evidence="1 2">PMUR</strain>
    </source>
</reference>
<evidence type="ECO:0000313" key="2">
    <source>
        <dbReference type="Proteomes" id="UP000714420"/>
    </source>
</evidence>
<protein>
    <submittedName>
        <fullName evidence="1">Uncharacterized protein</fullName>
    </submittedName>
</protein>